<dbReference type="Proteomes" id="UP000586827">
    <property type="component" value="Unassembled WGS sequence"/>
</dbReference>
<evidence type="ECO:0000256" key="1">
    <source>
        <dbReference type="SAM" id="MobiDB-lite"/>
    </source>
</evidence>
<dbReference type="EMBL" id="JABELX010000003">
    <property type="protein sequence ID" value="NNH69479.1"/>
    <property type="molecule type" value="Genomic_DNA"/>
</dbReference>
<dbReference type="RefSeq" id="WP_067526545.1">
    <property type="nucleotide sequence ID" value="NZ_JABELX010000003.1"/>
</dbReference>
<sequence>MAAVLTSKQIEAKSATAATGEDKNYWTVELVRPKGASPGLLAFISFTETAIQSAVNLLGIGTTSPPPNVDDLVQPVQYENLGKSAASEDYQETLALVEARQSALIRADRNVVDVSKYVSDEDDMTLKAIKHIVSELNTTKLAGPQLIRDSDGNLTGKTELEVLGHLAEAIEAVYLKVTVVATENAKVAGEDGSDDDGKGSGGGGDTADGAGGGGGGDGLAGLLPILAMLPMAAMPLISSLAPELMDRVFGEDEPSEEDSEKKDKTEPSAKEDSPDSSGDDKAEDQNGDDDKAEGQDGKEAEPAQPAPILPQLLDELAGHVGLT</sequence>
<protein>
    <submittedName>
        <fullName evidence="2">Uncharacterized protein</fullName>
    </submittedName>
</protein>
<organism evidence="2 3">
    <name type="scientific">Nocardia uniformis</name>
    <dbReference type="NCBI Taxonomy" id="53432"/>
    <lineage>
        <taxon>Bacteria</taxon>
        <taxon>Bacillati</taxon>
        <taxon>Actinomycetota</taxon>
        <taxon>Actinomycetes</taxon>
        <taxon>Mycobacteriales</taxon>
        <taxon>Nocardiaceae</taxon>
        <taxon>Nocardia</taxon>
    </lineage>
</organism>
<feature type="compositionally biased region" description="Gly residues" evidence="1">
    <location>
        <begin position="199"/>
        <end position="212"/>
    </location>
</feature>
<proteinExistence type="predicted"/>
<evidence type="ECO:0000313" key="3">
    <source>
        <dbReference type="Proteomes" id="UP000586827"/>
    </source>
</evidence>
<feature type="compositionally biased region" description="Basic and acidic residues" evidence="1">
    <location>
        <begin position="259"/>
        <end position="301"/>
    </location>
</feature>
<accession>A0A849C3D7</accession>
<dbReference type="AlphaFoldDB" id="A0A849C3D7"/>
<name>A0A849C3D7_9NOCA</name>
<reference evidence="2 3" key="1">
    <citation type="submission" date="2020-05" db="EMBL/GenBank/DDBJ databases">
        <title>MicrobeNet Type strains.</title>
        <authorList>
            <person name="Nicholson A.C."/>
        </authorList>
    </citation>
    <scope>NUCLEOTIDE SEQUENCE [LARGE SCALE GENOMIC DNA]</scope>
    <source>
        <strain evidence="2 3">JCM 3224</strain>
    </source>
</reference>
<feature type="region of interest" description="Disordered" evidence="1">
    <location>
        <begin position="250"/>
        <end position="323"/>
    </location>
</feature>
<comment type="caution">
    <text evidence="2">The sequence shown here is derived from an EMBL/GenBank/DDBJ whole genome shotgun (WGS) entry which is preliminary data.</text>
</comment>
<gene>
    <name evidence="2" type="ORF">HLB23_06275</name>
</gene>
<feature type="region of interest" description="Disordered" evidence="1">
    <location>
        <begin position="187"/>
        <end position="212"/>
    </location>
</feature>
<keyword evidence="3" id="KW-1185">Reference proteome</keyword>
<evidence type="ECO:0000313" key="2">
    <source>
        <dbReference type="EMBL" id="NNH69479.1"/>
    </source>
</evidence>